<dbReference type="RefSeq" id="XP_024576920.1">
    <property type="nucleotide sequence ID" value="XM_024726221.1"/>
</dbReference>
<organism evidence="1 2">
    <name type="scientific">Plasmopara halstedii</name>
    <name type="common">Downy mildew of sunflower</name>
    <dbReference type="NCBI Taxonomy" id="4781"/>
    <lineage>
        <taxon>Eukaryota</taxon>
        <taxon>Sar</taxon>
        <taxon>Stramenopiles</taxon>
        <taxon>Oomycota</taxon>
        <taxon>Peronosporomycetes</taxon>
        <taxon>Peronosporales</taxon>
        <taxon>Peronosporaceae</taxon>
        <taxon>Plasmopara</taxon>
    </lineage>
</organism>
<sequence>MGTCQYCVSTTRFTKGRICPRLTVFEEFWQSEFRQRGKANDIKWTVVAFTIPSKREEAGGI</sequence>
<name>A0A0P1AHG2_PLAHL</name>
<keyword evidence="2" id="KW-1185">Reference proteome</keyword>
<dbReference type="Proteomes" id="UP000054928">
    <property type="component" value="Unassembled WGS sequence"/>
</dbReference>
<reference evidence="2" key="1">
    <citation type="submission" date="2014-09" db="EMBL/GenBank/DDBJ databases">
        <authorList>
            <person name="Sharma Rahul"/>
            <person name="Thines Marco"/>
        </authorList>
    </citation>
    <scope>NUCLEOTIDE SEQUENCE [LARGE SCALE GENOMIC DNA]</scope>
</reference>
<accession>A0A0P1AHG2</accession>
<dbReference type="GeneID" id="36405797"/>
<evidence type="ECO:0000313" key="2">
    <source>
        <dbReference type="Proteomes" id="UP000054928"/>
    </source>
</evidence>
<dbReference type="EMBL" id="CCYD01000523">
    <property type="protein sequence ID" value="CEG40551.1"/>
    <property type="molecule type" value="Genomic_DNA"/>
</dbReference>
<protein>
    <submittedName>
        <fullName evidence="1">Uncharacterized protein</fullName>
    </submittedName>
</protein>
<evidence type="ECO:0000313" key="1">
    <source>
        <dbReference type="EMBL" id="CEG40551.1"/>
    </source>
</evidence>
<dbReference type="AlphaFoldDB" id="A0A0P1AHG2"/>
<proteinExistence type="predicted"/>